<keyword evidence="3" id="KW-1185">Reference proteome</keyword>
<organism evidence="2 3">
    <name type="scientific">Paenibacillus pini JCM 16418</name>
    <dbReference type="NCBI Taxonomy" id="1236976"/>
    <lineage>
        <taxon>Bacteria</taxon>
        <taxon>Bacillati</taxon>
        <taxon>Bacillota</taxon>
        <taxon>Bacilli</taxon>
        <taxon>Bacillales</taxon>
        <taxon>Paenibacillaceae</taxon>
        <taxon>Paenibacillus</taxon>
    </lineage>
</organism>
<dbReference type="RefSeq" id="WP_036651134.1">
    <property type="nucleotide sequence ID" value="NZ_BAVZ01000012.1"/>
</dbReference>
<dbReference type="Pfam" id="PF08722">
    <property type="entry name" value="Tn7_TnsA-like_N"/>
    <property type="match status" value="1"/>
</dbReference>
<protein>
    <recommendedName>
        <fullName evidence="1">TnsA endonuclease N-terminal domain-containing protein</fullName>
    </recommendedName>
</protein>
<dbReference type="STRING" id="1236976.JCM16418_3691"/>
<accession>W7YLS1</accession>
<evidence type="ECO:0000259" key="1">
    <source>
        <dbReference type="Pfam" id="PF08722"/>
    </source>
</evidence>
<dbReference type="InterPro" id="IPR014833">
    <property type="entry name" value="TnsA_N"/>
</dbReference>
<name>W7YLS1_9BACL</name>
<dbReference type="AlphaFoldDB" id="W7YLS1"/>
<dbReference type="EMBL" id="BAVZ01000012">
    <property type="protein sequence ID" value="GAF09547.1"/>
    <property type="molecule type" value="Genomic_DNA"/>
</dbReference>
<feature type="domain" description="TnsA endonuclease N-terminal" evidence="1">
    <location>
        <begin position="64"/>
        <end position="140"/>
    </location>
</feature>
<proteinExistence type="predicted"/>
<evidence type="ECO:0000313" key="3">
    <source>
        <dbReference type="Proteomes" id="UP000019364"/>
    </source>
</evidence>
<evidence type="ECO:0000313" key="2">
    <source>
        <dbReference type="EMBL" id="GAF09547.1"/>
    </source>
</evidence>
<sequence length="249" mass="30338">MGYNWSKMDWKQEDYLYAPKRKVNNRNSHQHPHIIGSFYSHKMERHVEYESLGERLFYYYLELDQSVVRYYVQPVEIPIHNIEENEWYHIPDTLVFRKNTIPFLYQVKHEPEEEKDERLEKINSFCERYARDQDWEYLVIYPKMMPSILARNIRFLKNFLKERTYYSKWSEKVIYRLVCLESSTVHNLADCFSDEYHSLLIKPLIYHLITRGIFQTDVNQIIGSNSPITVNQLMNPLFPEEKKVLMDVY</sequence>
<comment type="caution">
    <text evidence="2">The sequence shown here is derived from an EMBL/GenBank/DDBJ whole genome shotgun (WGS) entry which is preliminary data.</text>
</comment>
<dbReference type="Proteomes" id="UP000019364">
    <property type="component" value="Unassembled WGS sequence"/>
</dbReference>
<dbReference type="OrthoDB" id="2591785at2"/>
<reference evidence="2 3" key="1">
    <citation type="journal article" date="2014" name="Genome Announc.">
        <title>Draft Genome Sequence of Paenibacillus pini JCM 16418T, Isolated from the Rhizosphere of Pine Tree.</title>
        <authorList>
            <person name="Yuki M."/>
            <person name="Oshima K."/>
            <person name="Suda W."/>
            <person name="Oshida Y."/>
            <person name="Kitamura K."/>
            <person name="Iida Y."/>
            <person name="Hattori M."/>
            <person name="Ohkuma M."/>
        </authorList>
    </citation>
    <scope>NUCLEOTIDE SEQUENCE [LARGE SCALE GENOMIC DNA]</scope>
    <source>
        <strain evidence="2 3">JCM 16418</strain>
    </source>
</reference>
<gene>
    <name evidence="2" type="ORF">JCM16418_3691</name>
</gene>